<keyword evidence="2" id="KW-1185">Reference proteome</keyword>
<dbReference type="InterPro" id="IPR018544">
    <property type="entry name" value="KICS_2"/>
</dbReference>
<dbReference type="Pfam" id="PF09404">
    <property type="entry name" value="C12orf66_like"/>
    <property type="match status" value="1"/>
</dbReference>
<organism evidence="1 2">
    <name type="scientific">Folsomia candida</name>
    <name type="common">Springtail</name>
    <dbReference type="NCBI Taxonomy" id="158441"/>
    <lineage>
        <taxon>Eukaryota</taxon>
        <taxon>Metazoa</taxon>
        <taxon>Ecdysozoa</taxon>
        <taxon>Arthropoda</taxon>
        <taxon>Hexapoda</taxon>
        <taxon>Collembola</taxon>
        <taxon>Entomobryomorpha</taxon>
        <taxon>Isotomoidea</taxon>
        <taxon>Isotomidae</taxon>
        <taxon>Proisotominae</taxon>
        <taxon>Folsomia</taxon>
    </lineage>
</organism>
<accession>A0A226EVN9</accession>
<proteinExistence type="predicted"/>
<protein>
    <submittedName>
        <fullName evidence="1">Uncharacterized protein</fullName>
    </submittedName>
</protein>
<evidence type="ECO:0000313" key="2">
    <source>
        <dbReference type="Proteomes" id="UP000198287"/>
    </source>
</evidence>
<dbReference type="GO" id="GO:0034198">
    <property type="term" value="P:cellular response to amino acid starvation"/>
    <property type="evidence" value="ECO:0007669"/>
    <property type="project" value="TreeGrafter"/>
</dbReference>
<dbReference type="EMBL" id="LNIX01000001">
    <property type="protein sequence ID" value="OXA61695.1"/>
    <property type="molecule type" value="Genomic_DNA"/>
</dbReference>
<gene>
    <name evidence="1" type="ORF">Fcan01_02938</name>
</gene>
<dbReference type="AlphaFoldDB" id="A0A226EVN9"/>
<dbReference type="SUPFAM" id="SSF158548">
    <property type="entry name" value="FLJ32549 domain-like"/>
    <property type="match status" value="1"/>
</dbReference>
<dbReference type="PANTHER" id="PTHR31581:SF1">
    <property type="entry name" value="KICSTOR SUBUNIT 2"/>
    <property type="match status" value="1"/>
</dbReference>
<reference evidence="1 2" key="1">
    <citation type="submission" date="2015-12" db="EMBL/GenBank/DDBJ databases">
        <title>The genome of Folsomia candida.</title>
        <authorList>
            <person name="Faddeeva A."/>
            <person name="Derks M.F."/>
            <person name="Anvar Y."/>
            <person name="Smit S."/>
            <person name="Van Straalen N."/>
            <person name="Roelofs D."/>
        </authorList>
    </citation>
    <scope>NUCLEOTIDE SEQUENCE [LARGE SCALE GENOMIC DNA]</scope>
    <source>
        <strain evidence="1 2">VU population</strain>
        <tissue evidence="1">Whole body</tissue>
    </source>
</reference>
<name>A0A226EVN9_FOLCA</name>
<dbReference type="Gene3D" id="1.10.3450.30">
    <property type="match status" value="1"/>
</dbReference>
<comment type="caution">
    <text evidence="1">The sequence shown here is derived from an EMBL/GenBank/DDBJ whole genome shotgun (WGS) entry which is preliminary data.</text>
</comment>
<dbReference type="Proteomes" id="UP000198287">
    <property type="component" value="Unassembled WGS sequence"/>
</dbReference>
<evidence type="ECO:0000313" key="1">
    <source>
        <dbReference type="EMBL" id="OXA61695.1"/>
    </source>
</evidence>
<sequence length="451" mass="51128">MSSSGAAADDEAINIGDDGVDEFEAFFGRFWSELSVFSFDRGREIAEKEKERALKKGSSSGFTWVIITTALAQLSQTEKAYVNLTFLAPKGFLRKDSNLKSILDSVKLDLKKISESSVTSLPAKHSYPEVAAALLVLINLRLEMMEFYEKLSLYGSAKNVEISDLITDIETILENFSEEQNSIGDSVAILQGILNSVNWELQTMCNLLKVIHAVQTWSYLDATVGIQLANSNLQEWSELVQSNSTTVRKSSFYSSTPTLPTLFLWIKKLKGMLISKYTLYFYELLSKHSNSNYDIRNYCTKLPVDYYSRISVFQKKSDALCICIVFDARETSFYRNGYRFPGREVELVEGLDSFPSIVSVPAKPVQHWPSIVMIISDKANELAADKTVAIFDSRIQVTYFVHKIDVRMFLLIMYEAKKSEKDAYTLKFLTDLAFELRFGAKIFSSLKCFRI</sequence>
<dbReference type="PANTHER" id="PTHR31581">
    <property type="entry name" value="KICSTOR COMPLEX PROTEIN C12ORF66"/>
    <property type="match status" value="1"/>
</dbReference>
<dbReference type="OMA" id="PQKFINA"/>
<dbReference type="STRING" id="158441.A0A226EVN9"/>
<dbReference type="GO" id="GO:1904262">
    <property type="term" value="P:negative regulation of TORC1 signaling"/>
    <property type="evidence" value="ECO:0007669"/>
    <property type="project" value="TreeGrafter"/>
</dbReference>
<dbReference type="GO" id="GO:0061462">
    <property type="term" value="P:protein localization to lysosome"/>
    <property type="evidence" value="ECO:0007669"/>
    <property type="project" value="TreeGrafter"/>
</dbReference>
<dbReference type="OrthoDB" id="411991at2759"/>
<dbReference type="InterPro" id="IPR038060">
    <property type="entry name" value="C12orf66-like_central_sf"/>
</dbReference>
<dbReference type="SUPFAM" id="SSF160651">
    <property type="entry name" value="FLJ32549 C-terminal domain-like"/>
    <property type="match status" value="1"/>
</dbReference>
<dbReference type="GO" id="GO:0042149">
    <property type="term" value="P:cellular response to glucose starvation"/>
    <property type="evidence" value="ECO:0007669"/>
    <property type="project" value="TreeGrafter"/>
</dbReference>